<organism evidence="2 3">
    <name type="scientific">Marinobacter adhaerens</name>
    <dbReference type="NCBI Taxonomy" id="1033846"/>
    <lineage>
        <taxon>Bacteria</taxon>
        <taxon>Pseudomonadati</taxon>
        <taxon>Pseudomonadota</taxon>
        <taxon>Gammaproteobacteria</taxon>
        <taxon>Pseudomonadales</taxon>
        <taxon>Marinobacteraceae</taxon>
        <taxon>Marinobacter</taxon>
    </lineage>
</organism>
<accession>A0A352IW53</accession>
<evidence type="ECO:0000259" key="1">
    <source>
        <dbReference type="Pfam" id="PF02874"/>
    </source>
</evidence>
<dbReference type="AlphaFoldDB" id="A0A352IW53"/>
<protein>
    <submittedName>
        <fullName evidence="2">Flagellum-specific ATP synthase FliI</fullName>
        <ecNumber evidence="2">3.6.3.14</ecNumber>
    </submittedName>
</protein>
<feature type="domain" description="ATPase F1/V1/A1 complex alpha/beta subunit N-terminal" evidence="1">
    <location>
        <begin position="44"/>
        <end position="90"/>
    </location>
</feature>
<name>A0A352IW53_9GAMM</name>
<dbReference type="GO" id="GO:0046034">
    <property type="term" value="P:ATP metabolic process"/>
    <property type="evidence" value="ECO:0007669"/>
    <property type="project" value="InterPro"/>
</dbReference>
<dbReference type="Gene3D" id="3.40.50.12240">
    <property type="match status" value="1"/>
</dbReference>
<dbReference type="EMBL" id="DNNA01000248">
    <property type="protein sequence ID" value="HBC35686.1"/>
    <property type="molecule type" value="Genomic_DNA"/>
</dbReference>
<sequence>MTSSLADRLNRFQEFLGSEPEPELSGRLTRMVGLTLECVGCPMVVGDRCVIFGQNTGNVEAEVVGFEDDRVYLMPLTAIEGLKPGARVVPLSAASRVPVGPQLLGRVVDGSGEPLDGKGPLQAEARVALTGDIIN</sequence>
<dbReference type="EC" id="3.6.3.14" evidence="2"/>
<gene>
    <name evidence="2" type="primary">fliI</name>
    <name evidence="2" type="ORF">DC045_15550</name>
</gene>
<evidence type="ECO:0000313" key="2">
    <source>
        <dbReference type="EMBL" id="HBC35686.1"/>
    </source>
</evidence>
<dbReference type="GO" id="GO:1902600">
    <property type="term" value="P:proton transmembrane transport"/>
    <property type="evidence" value="ECO:0007669"/>
    <property type="project" value="InterPro"/>
</dbReference>
<comment type="caution">
    <text evidence="2">The sequence shown here is derived from an EMBL/GenBank/DDBJ whole genome shotgun (WGS) entry which is preliminary data.</text>
</comment>
<dbReference type="GO" id="GO:0016787">
    <property type="term" value="F:hydrolase activity"/>
    <property type="evidence" value="ECO:0007669"/>
    <property type="project" value="UniProtKB-KW"/>
</dbReference>
<dbReference type="InterPro" id="IPR004100">
    <property type="entry name" value="ATPase_F1/V1/A1_a/bsu_N"/>
</dbReference>
<dbReference type="Pfam" id="PF02874">
    <property type="entry name" value="ATP-synt_ab_N"/>
    <property type="match status" value="1"/>
</dbReference>
<evidence type="ECO:0000313" key="3">
    <source>
        <dbReference type="Proteomes" id="UP000263489"/>
    </source>
</evidence>
<keyword evidence="2" id="KW-0378">Hydrolase</keyword>
<dbReference type="CDD" id="cd18117">
    <property type="entry name" value="ATP-synt_flagellum-secretory_path_III_N"/>
    <property type="match status" value="1"/>
</dbReference>
<feature type="non-terminal residue" evidence="2">
    <location>
        <position position="135"/>
    </location>
</feature>
<dbReference type="Proteomes" id="UP000263489">
    <property type="component" value="Unassembled WGS sequence"/>
</dbReference>
<reference evidence="2 3" key="1">
    <citation type="journal article" date="2018" name="Nat. Biotechnol.">
        <title>A standardized bacterial taxonomy based on genome phylogeny substantially revises the tree of life.</title>
        <authorList>
            <person name="Parks D.H."/>
            <person name="Chuvochina M."/>
            <person name="Waite D.W."/>
            <person name="Rinke C."/>
            <person name="Skarshewski A."/>
            <person name="Chaumeil P.A."/>
            <person name="Hugenholtz P."/>
        </authorList>
    </citation>
    <scope>NUCLEOTIDE SEQUENCE [LARGE SCALE GENOMIC DNA]</scope>
    <source>
        <strain evidence="2">UBA9380</strain>
    </source>
</reference>
<proteinExistence type="predicted"/>